<dbReference type="Gene3D" id="1.50.10.20">
    <property type="match status" value="1"/>
</dbReference>
<dbReference type="OrthoDB" id="1092992at2"/>
<evidence type="ECO:0008006" key="3">
    <source>
        <dbReference type="Google" id="ProtNLM"/>
    </source>
</evidence>
<organism evidence="1 2">
    <name type="scientific">Bacteroides faecalis</name>
    <dbReference type="NCBI Taxonomy" id="2447885"/>
    <lineage>
        <taxon>Bacteria</taxon>
        <taxon>Pseudomonadati</taxon>
        <taxon>Bacteroidota</taxon>
        <taxon>Bacteroidia</taxon>
        <taxon>Bacteroidales</taxon>
        <taxon>Bacteroidaceae</taxon>
        <taxon>Bacteroides</taxon>
    </lineage>
</organism>
<dbReference type="RefSeq" id="WP_125041424.1">
    <property type="nucleotide sequence ID" value="NZ_BHWB01000006.1"/>
</dbReference>
<dbReference type="Proteomes" id="UP000288079">
    <property type="component" value="Unassembled WGS sequence"/>
</dbReference>
<dbReference type="AlphaFoldDB" id="A0A401LVH9"/>
<comment type="caution">
    <text evidence="1">The sequence shown here is derived from an EMBL/GenBank/DDBJ whole genome shotgun (WGS) entry which is preliminary data.</text>
</comment>
<reference evidence="1 2" key="1">
    <citation type="submission" date="2018-10" db="EMBL/GenBank/DDBJ databases">
        <title>Draft Genome Sequence of Bacteroides sp. KCTC 15687.</title>
        <authorList>
            <person name="Yu S.Y."/>
            <person name="Kim J.S."/>
            <person name="Oh B.S."/>
            <person name="Park S.H."/>
            <person name="Kang S.W."/>
            <person name="Park J.E."/>
            <person name="Choi S.H."/>
            <person name="Han K.I."/>
            <person name="Lee K.C."/>
            <person name="Eom M.K."/>
            <person name="Suh M.K."/>
            <person name="Lee D.H."/>
            <person name="Yoon H."/>
            <person name="Kim B."/>
            <person name="Yang S.J."/>
            <person name="Lee J.S."/>
            <person name="Lee J.H."/>
        </authorList>
    </citation>
    <scope>NUCLEOTIDE SEQUENCE [LARGE SCALE GENOMIC DNA]</scope>
    <source>
        <strain evidence="1 2">KCTC 15687</strain>
    </source>
</reference>
<proteinExistence type="predicted"/>
<dbReference type="InterPro" id="IPR007822">
    <property type="entry name" value="LANC-like"/>
</dbReference>
<dbReference type="Pfam" id="PF05147">
    <property type="entry name" value="LANC_like"/>
    <property type="match status" value="1"/>
</dbReference>
<name>A0A401LVH9_9BACE</name>
<evidence type="ECO:0000313" key="1">
    <source>
        <dbReference type="EMBL" id="GCB35512.1"/>
    </source>
</evidence>
<accession>A0A401LVH9</accession>
<evidence type="ECO:0000313" key="2">
    <source>
        <dbReference type="Proteomes" id="UP000288079"/>
    </source>
</evidence>
<dbReference type="SUPFAM" id="SSF158745">
    <property type="entry name" value="LanC-like"/>
    <property type="match status" value="1"/>
</dbReference>
<sequence>MNNKQEMLQRIARYLMLHSSFMDKIGLFEGKMGIILFFMNYSKYTGCKRYEKFAGELIDEIYAEIHIDCSPNFGNGLAGIAWGMEYLIRNNFVKADPDEVLRELDYRILERDVRRVKDFSIENGLKGIAIYVISRCAGREYSSIFKDYIIDLVHSLQTNIPDDTECLRLIGILQDIINKKETSCEMDFLDNFIAQIHVNDPLNFIVNRNLGIKEGHAGIGLKMMQEESV</sequence>
<keyword evidence="2" id="KW-1185">Reference proteome</keyword>
<dbReference type="EMBL" id="BHWB01000006">
    <property type="protein sequence ID" value="GCB35512.1"/>
    <property type="molecule type" value="Genomic_DNA"/>
</dbReference>
<gene>
    <name evidence="1" type="ORF">KGMB02408_24570</name>
</gene>
<dbReference type="GO" id="GO:0031179">
    <property type="term" value="P:peptide modification"/>
    <property type="evidence" value="ECO:0007669"/>
    <property type="project" value="InterPro"/>
</dbReference>
<protein>
    <recommendedName>
        <fullName evidence="3">Lanthionine synthetase C-like protein</fullName>
    </recommendedName>
</protein>